<name>A0A0C2EBH9_9PSED</name>
<dbReference type="InterPro" id="IPR058245">
    <property type="entry name" value="NreC/VraR/RcsB-like_REC"/>
</dbReference>
<keyword evidence="4" id="KW-0804">Transcription</keyword>
<dbReference type="Gene3D" id="3.40.50.2300">
    <property type="match status" value="1"/>
</dbReference>
<dbReference type="RefSeq" id="WP_040068086.1">
    <property type="nucleotide sequence ID" value="NZ_JXDG01000039.1"/>
</dbReference>
<dbReference type="SUPFAM" id="SSF52172">
    <property type="entry name" value="CheY-like"/>
    <property type="match status" value="1"/>
</dbReference>
<evidence type="ECO:0000256" key="1">
    <source>
        <dbReference type="ARBA" id="ARBA00022553"/>
    </source>
</evidence>
<dbReference type="GO" id="GO:0003677">
    <property type="term" value="F:DNA binding"/>
    <property type="evidence" value="ECO:0007669"/>
    <property type="project" value="UniProtKB-KW"/>
</dbReference>
<feature type="domain" description="Response regulatory" evidence="7">
    <location>
        <begin position="3"/>
        <end position="119"/>
    </location>
</feature>
<dbReference type="PROSITE" id="PS00622">
    <property type="entry name" value="HTH_LUXR_1"/>
    <property type="match status" value="1"/>
</dbReference>
<proteinExistence type="predicted"/>
<dbReference type="InterPro" id="IPR000792">
    <property type="entry name" value="Tscrpt_reg_LuxR_C"/>
</dbReference>
<keyword evidence="3 8" id="KW-0238">DNA-binding</keyword>
<evidence type="ECO:0000259" key="6">
    <source>
        <dbReference type="PROSITE" id="PS50043"/>
    </source>
</evidence>
<dbReference type="GO" id="GO:0006355">
    <property type="term" value="P:regulation of DNA-templated transcription"/>
    <property type="evidence" value="ECO:0007669"/>
    <property type="project" value="InterPro"/>
</dbReference>
<feature type="modified residue" description="4-aspartylphosphate" evidence="5">
    <location>
        <position position="54"/>
    </location>
</feature>
<evidence type="ECO:0000313" key="8">
    <source>
        <dbReference type="EMBL" id="KIH83224.1"/>
    </source>
</evidence>
<dbReference type="InterPro" id="IPR011006">
    <property type="entry name" value="CheY-like_superfamily"/>
</dbReference>
<reference evidence="8 9" key="1">
    <citation type="submission" date="2015-01" db="EMBL/GenBank/DDBJ databases">
        <title>Complete genome of Pseudomonas batumici UCM B-321 producer of the batumin antibiotic with strong antistaphilococcal and potential anticancer activity.</title>
        <authorList>
            <person name="Klochko V.V."/>
            <person name="Zelena L.B."/>
            <person name="Elena K.A."/>
            <person name="Reva O.N."/>
        </authorList>
    </citation>
    <scope>NUCLEOTIDE SEQUENCE [LARGE SCALE GENOMIC DNA]</scope>
    <source>
        <strain evidence="8 9">UCM B-321</strain>
    </source>
</reference>
<protein>
    <submittedName>
        <fullName evidence="8">DNA-binding response regulator, LuxR family</fullName>
    </submittedName>
</protein>
<feature type="domain" description="HTH luxR-type" evidence="6">
    <location>
        <begin position="142"/>
        <end position="207"/>
    </location>
</feature>
<dbReference type="Proteomes" id="UP000031535">
    <property type="component" value="Unassembled WGS sequence"/>
</dbReference>
<dbReference type="GO" id="GO:0000160">
    <property type="term" value="P:phosphorelay signal transduction system"/>
    <property type="evidence" value="ECO:0007669"/>
    <property type="project" value="InterPro"/>
</dbReference>
<dbReference type="AlphaFoldDB" id="A0A0C2EBH9"/>
<dbReference type="PANTHER" id="PTHR43214">
    <property type="entry name" value="TWO-COMPONENT RESPONSE REGULATOR"/>
    <property type="match status" value="1"/>
</dbReference>
<dbReference type="SUPFAM" id="SSF46894">
    <property type="entry name" value="C-terminal effector domain of the bipartite response regulators"/>
    <property type="match status" value="1"/>
</dbReference>
<comment type="caution">
    <text evidence="8">The sequence shown here is derived from an EMBL/GenBank/DDBJ whole genome shotgun (WGS) entry which is preliminary data.</text>
</comment>
<dbReference type="SMART" id="SM00421">
    <property type="entry name" value="HTH_LUXR"/>
    <property type="match status" value="1"/>
</dbReference>
<dbReference type="Pfam" id="PF00072">
    <property type="entry name" value="Response_reg"/>
    <property type="match status" value="1"/>
</dbReference>
<dbReference type="CDD" id="cd06170">
    <property type="entry name" value="LuxR_C_like"/>
    <property type="match status" value="1"/>
</dbReference>
<dbReference type="PATRIC" id="fig|226910.6.peg.2959"/>
<evidence type="ECO:0000256" key="3">
    <source>
        <dbReference type="ARBA" id="ARBA00023125"/>
    </source>
</evidence>
<dbReference type="Pfam" id="PF00196">
    <property type="entry name" value="GerE"/>
    <property type="match status" value="1"/>
</dbReference>
<dbReference type="InterPro" id="IPR039420">
    <property type="entry name" value="WalR-like"/>
</dbReference>
<dbReference type="STRING" id="226910.UCMB321_2970"/>
<sequence length="209" mass="23188">MIRLMIADDHAIMREGLKRLFALDDDLQVVAEAENGLVLLERLRQGGIDLLLLDMSMPGISGEDLLFRIHAHYPLLPILVLSMYNEVPIVLRALRTGALGYLTKDSDPETLLLAIRRVATGGRYIDSRLAEQIAFAAGGLESHCEHDVLTDRELQIMRLLAGGLSVMRIAADLAISHKTVSTHKGRLMEKMGFSSTADIVRYAMTQRLL</sequence>
<dbReference type="OrthoDB" id="9796655at2"/>
<dbReference type="PROSITE" id="PS50110">
    <property type="entry name" value="RESPONSE_REGULATORY"/>
    <property type="match status" value="1"/>
</dbReference>
<evidence type="ECO:0000256" key="2">
    <source>
        <dbReference type="ARBA" id="ARBA00023015"/>
    </source>
</evidence>
<dbReference type="PRINTS" id="PR00038">
    <property type="entry name" value="HTHLUXR"/>
</dbReference>
<evidence type="ECO:0000256" key="4">
    <source>
        <dbReference type="ARBA" id="ARBA00023163"/>
    </source>
</evidence>
<dbReference type="EMBL" id="JXDG01000039">
    <property type="protein sequence ID" value="KIH83224.1"/>
    <property type="molecule type" value="Genomic_DNA"/>
</dbReference>
<dbReference type="PANTHER" id="PTHR43214:SF41">
    <property type="entry name" value="NITRATE_NITRITE RESPONSE REGULATOR PROTEIN NARP"/>
    <property type="match status" value="1"/>
</dbReference>
<keyword evidence="1 5" id="KW-0597">Phosphoprotein</keyword>
<evidence type="ECO:0000313" key="9">
    <source>
        <dbReference type="Proteomes" id="UP000031535"/>
    </source>
</evidence>
<keyword evidence="2" id="KW-0805">Transcription regulation</keyword>
<keyword evidence="9" id="KW-1185">Reference proteome</keyword>
<evidence type="ECO:0000256" key="5">
    <source>
        <dbReference type="PROSITE-ProRule" id="PRU00169"/>
    </source>
</evidence>
<accession>A0A0C2EBH9</accession>
<dbReference type="SMART" id="SM00448">
    <property type="entry name" value="REC"/>
    <property type="match status" value="1"/>
</dbReference>
<evidence type="ECO:0000259" key="7">
    <source>
        <dbReference type="PROSITE" id="PS50110"/>
    </source>
</evidence>
<dbReference type="PROSITE" id="PS50043">
    <property type="entry name" value="HTH_LUXR_2"/>
    <property type="match status" value="1"/>
</dbReference>
<dbReference type="InterPro" id="IPR001789">
    <property type="entry name" value="Sig_transdc_resp-reg_receiver"/>
</dbReference>
<gene>
    <name evidence="8" type="ORF">UCMB321_2970</name>
</gene>
<dbReference type="InterPro" id="IPR016032">
    <property type="entry name" value="Sig_transdc_resp-reg_C-effctor"/>
</dbReference>
<organism evidence="8 9">
    <name type="scientific">Pseudomonas batumici</name>
    <dbReference type="NCBI Taxonomy" id="226910"/>
    <lineage>
        <taxon>Bacteria</taxon>
        <taxon>Pseudomonadati</taxon>
        <taxon>Pseudomonadota</taxon>
        <taxon>Gammaproteobacteria</taxon>
        <taxon>Pseudomonadales</taxon>
        <taxon>Pseudomonadaceae</taxon>
        <taxon>Pseudomonas</taxon>
    </lineage>
</organism>
<dbReference type="CDD" id="cd17535">
    <property type="entry name" value="REC_NarL-like"/>
    <property type="match status" value="1"/>
</dbReference>